<dbReference type="Proteomes" id="UP000251558">
    <property type="component" value="Unassembled WGS sequence"/>
</dbReference>
<comment type="caution">
    <text evidence="1">The sequence shown here is derived from an EMBL/GenBank/DDBJ whole genome shotgun (WGS) entry which is preliminary data.</text>
</comment>
<reference evidence="2" key="1">
    <citation type="submission" date="2018-06" db="EMBL/GenBank/DDBJ databases">
        <authorList>
            <person name="Helene L.C."/>
            <person name="Dall'Agnol R."/>
            <person name="Delamuta J.R."/>
            <person name="Hungria M."/>
        </authorList>
    </citation>
    <scope>NUCLEOTIDE SEQUENCE [LARGE SCALE GENOMIC DNA]</scope>
    <source>
        <strain evidence="2">AC99b</strain>
    </source>
</reference>
<organism evidence="1 2">
    <name type="scientific">Mesorhizobium hawassense</name>
    <dbReference type="NCBI Taxonomy" id="1209954"/>
    <lineage>
        <taxon>Bacteria</taxon>
        <taxon>Pseudomonadati</taxon>
        <taxon>Pseudomonadota</taxon>
        <taxon>Alphaproteobacteria</taxon>
        <taxon>Hyphomicrobiales</taxon>
        <taxon>Phyllobacteriaceae</taxon>
        <taxon>Mesorhizobium</taxon>
    </lineage>
</organism>
<evidence type="ECO:0000313" key="2">
    <source>
        <dbReference type="Proteomes" id="UP000251558"/>
    </source>
</evidence>
<protein>
    <submittedName>
        <fullName evidence="1">Uncharacterized protein</fullName>
    </submittedName>
</protein>
<dbReference type="EMBL" id="QMBP01000003">
    <property type="protein sequence ID" value="RAZ91484.1"/>
    <property type="molecule type" value="Genomic_DNA"/>
</dbReference>
<name>A0A330HWV1_9HYPH</name>
<sequence length="144" mass="16082">MNEQKKLAVISKMGALRKYNGGVTPLTMPLVTLEEYFDGAEGEAGLLCNSAEAPDNDTILATFQSIRKRPEVHDVRIAIVQCDDGEWPFSDKVVVTTRAGEEDVVGWLPSGFEPDETWEGDVDHLPAEQVEVPAGYRKLWLWYD</sequence>
<dbReference type="RefSeq" id="WP_112097121.1">
    <property type="nucleotide sequence ID" value="NZ_QMBP01000003.1"/>
</dbReference>
<dbReference type="AlphaFoldDB" id="A0A330HWV1"/>
<proteinExistence type="predicted"/>
<accession>A0A330HWV1</accession>
<keyword evidence="2" id="KW-1185">Reference proteome</keyword>
<gene>
    <name evidence="1" type="ORF">DPM33_09440</name>
</gene>
<dbReference type="OrthoDB" id="8073721at2"/>
<reference evidence="1 2" key="2">
    <citation type="submission" date="2018-07" db="EMBL/GenBank/DDBJ databases">
        <title>Diversity of Mesorhizobium strains in Brazil.</title>
        <authorList>
            <person name="Helene L.C.F."/>
            <person name="Dall'Agnol R."/>
            <person name="Delamuta J.R.M."/>
            <person name="Hungria M."/>
        </authorList>
    </citation>
    <scope>NUCLEOTIDE SEQUENCE [LARGE SCALE GENOMIC DNA]</scope>
    <source>
        <strain evidence="1 2">AC99b</strain>
    </source>
</reference>
<evidence type="ECO:0000313" key="1">
    <source>
        <dbReference type="EMBL" id="RAZ91484.1"/>
    </source>
</evidence>